<dbReference type="EMBL" id="CYXZ01000002">
    <property type="protein sequence ID" value="CUM74942.1"/>
    <property type="molecule type" value="Genomic_DNA"/>
</dbReference>
<dbReference type="AlphaFoldDB" id="A0A173RAQ8"/>
<evidence type="ECO:0000313" key="2">
    <source>
        <dbReference type="EMBL" id="CUM74942.1"/>
    </source>
</evidence>
<keyword evidence="1" id="KW-1133">Transmembrane helix</keyword>
<name>A0A173RAQ8_9FIRM</name>
<organism evidence="2 3">
    <name type="scientific">Roseburia intestinalis</name>
    <dbReference type="NCBI Taxonomy" id="166486"/>
    <lineage>
        <taxon>Bacteria</taxon>
        <taxon>Bacillati</taxon>
        <taxon>Bacillota</taxon>
        <taxon>Clostridia</taxon>
        <taxon>Lachnospirales</taxon>
        <taxon>Lachnospiraceae</taxon>
        <taxon>Roseburia</taxon>
    </lineage>
</organism>
<keyword evidence="1" id="KW-0812">Transmembrane</keyword>
<gene>
    <name evidence="2" type="ORF">ERS852572_00278</name>
</gene>
<keyword evidence="1" id="KW-0472">Membrane</keyword>
<dbReference type="Proteomes" id="UP000095350">
    <property type="component" value="Unassembled WGS sequence"/>
</dbReference>
<evidence type="ECO:0000256" key="1">
    <source>
        <dbReference type="SAM" id="Phobius"/>
    </source>
</evidence>
<dbReference type="OrthoDB" id="2067631at2"/>
<sequence length="113" mass="12809">MKVMLVFDAVILLFGIYMVISSLQMKKSGRINAMVIAEEEMKKCKDTAGFIAFIYWREAVFGGIVVLVGLIGIINELTNFLGKLTLLELVIFLGSFLWFQNSLKTAREKFLHI</sequence>
<dbReference type="STRING" id="166486.ERS852572_00278"/>
<protein>
    <recommendedName>
        <fullName evidence="4">DUF3784 domain-containing protein</fullName>
    </recommendedName>
</protein>
<evidence type="ECO:0008006" key="4">
    <source>
        <dbReference type="Google" id="ProtNLM"/>
    </source>
</evidence>
<feature type="transmembrane region" description="Helical" evidence="1">
    <location>
        <begin position="6"/>
        <end position="25"/>
    </location>
</feature>
<feature type="transmembrane region" description="Helical" evidence="1">
    <location>
        <begin position="50"/>
        <end position="74"/>
    </location>
</feature>
<accession>A0A173RAQ8</accession>
<feature type="transmembrane region" description="Helical" evidence="1">
    <location>
        <begin position="80"/>
        <end position="99"/>
    </location>
</feature>
<dbReference type="PaxDb" id="166486-ERS852572_00278"/>
<evidence type="ECO:0000313" key="3">
    <source>
        <dbReference type="Proteomes" id="UP000095350"/>
    </source>
</evidence>
<reference evidence="2 3" key="1">
    <citation type="submission" date="2015-09" db="EMBL/GenBank/DDBJ databases">
        <authorList>
            <consortium name="Pathogen Informatics"/>
        </authorList>
    </citation>
    <scope>NUCLEOTIDE SEQUENCE [LARGE SCALE GENOMIC DNA]</scope>
    <source>
        <strain evidence="2 3">2789STDY5834960</strain>
    </source>
</reference>
<proteinExistence type="predicted"/>
<dbReference type="RefSeq" id="WP_055193124.1">
    <property type="nucleotide sequence ID" value="NZ_CABIYH010000002.1"/>
</dbReference>